<protein>
    <submittedName>
        <fullName evidence="3">Uncharacterized protein</fullName>
    </submittedName>
</protein>
<proteinExistence type="predicted"/>
<dbReference type="Proteomes" id="UP000429607">
    <property type="component" value="Unassembled WGS sequence"/>
</dbReference>
<accession>A0A6A3P3J1</accession>
<feature type="region of interest" description="Disordered" evidence="1">
    <location>
        <begin position="1"/>
        <end position="20"/>
    </location>
</feature>
<evidence type="ECO:0000313" key="5">
    <source>
        <dbReference type="Proteomes" id="UP000435112"/>
    </source>
</evidence>
<name>A0A6A3P3J1_9STRA</name>
<feature type="region of interest" description="Disordered" evidence="1">
    <location>
        <begin position="165"/>
        <end position="185"/>
    </location>
</feature>
<comment type="caution">
    <text evidence="3">The sequence shown here is derived from an EMBL/GenBank/DDBJ whole genome shotgun (WGS) entry which is preliminary data.</text>
</comment>
<dbReference type="EMBL" id="QXFV01000097">
    <property type="protein sequence ID" value="KAE9050038.1"/>
    <property type="molecule type" value="Genomic_DNA"/>
</dbReference>
<dbReference type="AlphaFoldDB" id="A0A6A3P3J1"/>
<sequence length="185" mass="19775">MKAKEYEASTGAGITPDDEAEGVYSMPQKLEKMCSPYQLKIHPCQLAPVTPPLTSIASSAVVTTAQGASGCDAADEQTTTANDGLSARAQTPPKRKTHPTKPASSTGKRHATSASRTLELPTLNVSPSSASATASRNVIAGAMKMAAKTKAVVETQRLTFDRERWTSDAQRREAQQTIERERLVF</sequence>
<reference evidence="4 5" key="1">
    <citation type="submission" date="2018-09" db="EMBL/GenBank/DDBJ databases">
        <title>Genomic investigation of the strawberry pathogen Phytophthora fragariae indicates pathogenicity is determined by transcriptional variation in three key races.</title>
        <authorList>
            <person name="Adams T.M."/>
            <person name="Armitage A.D."/>
            <person name="Sobczyk M.K."/>
            <person name="Bates H.J."/>
            <person name="Dunwell J.M."/>
            <person name="Nellist C.F."/>
            <person name="Harrison R.J."/>
        </authorList>
    </citation>
    <scope>NUCLEOTIDE SEQUENCE [LARGE SCALE GENOMIC DNA]</scope>
    <source>
        <strain evidence="3 4">SCRP249</strain>
        <strain evidence="2 5">SCRP324</strain>
    </source>
</reference>
<evidence type="ECO:0000313" key="2">
    <source>
        <dbReference type="EMBL" id="KAE9047428.1"/>
    </source>
</evidence>
<dbReference type="EMBL" id="QXFU01000028">
    <property type="protein sequence ID" value="KAE9047428.1"/>
    <property type="molecule type" value="Genomic_DNA"/>
</dbReference>
<feature type="compositionally biased region" description="Polar residues" evidence="1">
    <location>
        <begin position="123"/>
        <end position="134"/>
    </location>
</feature>
<evidence type="ECO:0000313" key="4">
    <source>
        <dbReference type="Proteomes" id="UP000429607"/>
    </source>
</evidence>
<gene>
    <name evidence="3" type="ORF">PR001_g2745</name>
    <name evidence="2" type="ORF">PR002_g1046</name>
</gene>
<dbReference type="OrthoDB" id="124484at2759"/>
<dbReference type="Proteomes" id="UP000435112">
    <property type="component" value="Unassembled WGS sequence"/>
</dbReference>
<evidence type="ECO:0000256" key="1">
    <source>
        <dbReference type="SAM" id="MobiDB-lite"/>
    </source>
</evidence>
<organism evidence="3 4">
    <name type="scientific">Phytophthora rubi</name>
    <dbReference type="NCBI Taxonomy" id="129364"/>
    <lineage>
        <taxon>Eukaryota</taxon>
        <taxon>Sar</taxon>
        <taxon>Stramenopiles</taxon>
        <taxon>Oomycota</taxon>
        <taxon>Peronosporomycetes</taxon>
        <taxon>Peronosporales</taxon>
        <taxon>Peronosporaceae</taxon>
        <taxon>Phytophthora</taxon>
    </lineage>
</organism>
<evidence type="ECO:0000313" key="3">
    <source>
        <dbReference type="EMBL" id="KAE9050038.1"/>
    </source>
</evidence>
<feature type="region of interest" description="Disordered" evidence="1">
    <location>
        <begin position="64"/>
        <end position="134"/>
    </location>
</feature>